<evidence type="ECO:0000313" key="2">
    <source>
        <dbReference type="Proteomes" id="UP000827549"/>
    </source>
</evidence>
<gene>
    <name evidence="1" type="ORF">LOC62_02G003128</name>
</gene>
<dbReference type="AlphaFoldDB" id="A0AAF1BGD8"/>
<proteinExistence type="predicted"/>
<accession>A0AAF1BGD8</accession>
<dbReference type="EMBL" id="CP086715">
    <property type="protein sequence ID" value="WOO79601.1"/>
    <property type="molecule type" value="Genomic_DNA"/>
</dbReference>
<organism evidence="1 2">
    <name type="scientific">Vanrija pseudolonga</name>
    <dbReference type="NCBI Taxonomy" id="143232"/>
    <lineage>
        <taxon>Eukaryota</taxon>
        <taxon>Fungi</taxon>
        <taxon>Dikarya</taxon>
        <taxon>Basidiomycota</taxon>
        <taxon>Agaricomycotina</taxon>
        <taxon>Tremellomycetes</taxon>
        <taxon>Trichosporonales</taxon>
        <taxon>Trichosporonaceae</taxon>
        <taxon>Vanrija</taxon>
    </lineage>
</organism>
<protein>
    <submittedName>
        <fullName evidence="1">Uncharacterized protein</fullName>
    </submittedName>
</protein>
<dbReference type="GeneID" id="87806374"/>
<keyword evidence="2" id="KW-1185">Reference proteome</keyword>
<dbReference type="RefSeq" id="XP_062625633.1">
    <property type="nucleotide sequence ID" value="XM_062769649.1"/>
</dbReference>
<reference evidence="1" key="1">
    <citation type="submission" date="2023-10" db="EMBL/GenBank/DDBJ databases">
        <authorList>
            <person name="Noh H."/>
        </authorList>
    </citation>
    <scope>NUCLEOTIDE SEQUENCE</scope>
    <source>
        <strain evidence="1">DUCC4014</strain>
    </source>
</reference>
<evidence type="ECO:0000313" key="1">
    <source>
        <dbReference type="EMBL" id="WOO79601.1"/>
    </source>
</evidence>
<name>A0AAF1BGD8_9TREE</name>
<sequence length="228" mass="21022">MLPVLLLLAGVATATPLNPFHNLFARQAVPSATPSDLGIPPACTASCAPFLTIYNACQTGAISECLQVCQPNNFSGFQACATCVLTSQGATTADVQNALIPVEQACAAAGAPIGTVGAAPTGAATATAAGAAGSAAATGAASPGVGTVAGAGASGTSVGVVNPSAGVGAVSTPVAGAVGSASAHPSAPVSASASASAGASAAAAKSSANKLAPSAALVAVGIVAMLLQ</sequence>
<dbReference type="Proteomes" id="UP000827549">
    <property type="component" value="Chromosome 2"/>
</dbReference>